<evidence type="ECO:0000256" key="10">
    <source>
        <dbReference type="ARBA" id="ARBA00022734"/>
    </source>
</evidence>
<evidence type="ECO:0000256" key="5">
    <source>
        <dbReference type="ARBA" id="ARBA00022475"/>
    </source>
</evidence>
<keyword evidence="15 19" id="KW-0472">Membrane</keyword>
<dbReference type="SMART" id="SM00220">
    <property type="entry name" value="S_TKc"/>
    <property type="match status" value="1"/>
</dbReference>
<dbReference type="PROSITE" id="PS00107">
    <property type="entry name" value="PROTEIN_KINASE_ATP"/>
    <property type="match status" value="1"/>
</dbReference>
<evidence type="ECO:0000256" key="8">
    <source>
        <dbReference type="ARBA" id="ARBA00022692"/>
    </source>
</evidence>
<keyword evidence="13 18" id="KW-0067">ATP-binding</keyword>
<evidence type="ECO:0000256" key="20">
    <source>
        <dbReference type="SAM" id="SignalP"/>
    </source>
</evidence>
<dbReference type="PROSITE" id="PS00108">
    <property type="entry name" value="PROTEIN_KINASE_ST"/>
    <property type="match status" value="1"/>
</dbReference>
<evidence type="ECO:0000256" key="17">
    <source>
        <dbReference type="ARBA" id="ARBA00048679"/>
    </source>
</evidence>
<dbReference type="Gene3D" id="1.10.510.10">
    <property type="entry name" value="Transferase(Phosphotransferase) domain 1"/>
    <property type="match status" value="1"/>
</dbReference>
<evidence type="ECO:0000256" key="15">
    <source>
        <dbReference type="ARBA" id="ARBA00023136"/>
    </source>
</evidence>
<dbReference type="EC" id="2.7.11.1" evidence="4"/>
<keyword evidence="6" id="KW-0723">Serine/threonine-protein kinase</keyword>
<proteinExistence type="inferred from homology"/>
<organism evidence="22">
    <name type="scientific">Wollemia nobilis</name>
    <dbReference type="NCBI Taxonomy" id="56998"/>
    <lineage>
        <taxon>Eukaryota</taxon>
        <taxon>Viridiplantae</taxon>
        <taxon>Streptophyta</taxon>
        <taxon>Embryophyta</taxon>
        <taxon>Tracheophyta</taxon>
        <taxon>Spermatophyta</taxon>
        <taxon>Pinopsida</taxon>
        <taxon>Pinidae</taxon>
        <taxon>Conifers II</taxon>
        <taxon>Araucariales</taxon>
        <taxon>Araucariaceae</taxon>
        <taxon>Wollemia</taxon>
    </lineage>
</organism>
<dbReference type="InterPro" id="IPR011009">
    <property type="entry name" value="Kinase-like_dom_sf"/>
</dbReference>
<feature type="domain" description="Protein kinase" evidence="21">
    <location>
        <begin position="338"/>
        <end position="618"/>
    </location>
</feature>
<dbReference type="PROSITE" id="PS50011">
    <property type="entry name" value="PROTEIN_KINASE_DOM"/>
    <property type="match status" value="1"/>
</dbReference>
<evidence type="ECO:0000256" key="18">
    <source>
        <dbReference type="PROSITE-ProRule" id="PRU10141"/>
    </source>
</evidence>
<evidence type="ECO:0000256" key="13">
    <source>
        <dbReference type="ARBA" id="ARBA00022840"/>
    </source>
</evidence>
<dbReference type="EMBL" id="GCHU01014516">
    <property type="protein sequence ID" value="JAG86678.1"/>
    <property type="molecule type" value="Transcribed_RNA"/>
</dbReference>
<sequence length="649" mass="72351">MFVVLFAFLAFCPSTTAQALFGTSFIFNQFNGLTNLTFFRNASIVSNAIRLTAQSEQLVGRAFYSQPVLMKDGNATLSFSTTFVFAMVPSKDKLSRSGMAFILTPKKSAHGVLWGKYLGLLNKSSLGNPSNHLFAVEFDTGMNDDFDDIDNNHVGVDLNDLYSIKSEPAGYRIDHRSERLLLNDGHNIQAWIDYDHIQHQLDVTIVRAGLPRPKKPLISLKNKTLSSVFEEEMYVGFSAATAVWYEEHYVLAWSFSTGGVSPALNVSHLPSLVQSKPSRPLRVPIIAAIVVLLILLGFVGGIVWWRRNNNRDDVEDWELEFWPHRFKYKDLHLATKGFRDEQVLGSGGFGRVYKGILPVSGLEVAVKCIFKESHEGLKEFIAEISSLGRLQHRNLVQIRGYCRREKQLFIVYDCMPNGSLDKMIFGNPKTVLGWPRRYGILKDVAAGLLYLHEEWERRVVHRDIKASNVLLDGDINGKLGDFGLARLYGHNEDPHTTRVAGTLGYIAPEIIHTGKAIPSTDVFSLGMLMLEVACGRRSVDPSLDEAQIVLVDWLRELRANGDLIAAADPNLGGGYVEDEMERVLKLGLLCCSPQPEGRPSTRQVLQILEGEVSVPEFVPLPLPQKPNACSCARTESSYCASSFESLEGR</sequence>
<feature type="signal peptide" evidence="20">
    <location>
        <begin position="1"/>
        <end position="17"/>
    </location>
</feature>
<evidence type="ECO:0000256" key="19">
    <source>
        <dbReference type="SAM" id="Phobius"/>
    </source>
</evidence>
<dbReference type="SUPFAM" id="SSF56112">
    <property type="entry name" value="Protein kinase-like (PK-like)"/>
    <property type="match status" value="1"/>
</dbReference>
<accession>A0A0C9S6L6</accession>
<evidence type="ECO:0000256" key="9">
    <source>
        <dbReference type="ARBA" id="ARBA00022729"/>
    </source>
</evidence>
<dbReference type="CDD" id="cd14066">
    <property type="entry name" value="STKc_IRAK"/>
    <property type="match status" value="1"/>
</dbReference>
<dbReference type="GO" id="GO:0030246">
    <property type="term" value="F:carbohydrate binding"/>
    <property type="evidence" value="ECO:0007669"/>
    <property type="project" value="UniProtKB-KW"/>
</dbReference>
<dbReference type="GO" id="GO:0005886">
    <property type="term" value="C:plasma membrane"/>
    <property type="evidence" value="ECO:0007669"/>
    <property type="project" value="UniProtKB-SubCell"/>
</dbReference>
<evidence type="ECO:0000256" key="3">
    <source>
        <dbReference type="ARBA" id="ARBA00010217"/>
    </source>
</evidence>
<dbReference type="GO" id="GO:0005524">
    <property type="term" value="F:ATP binding"/>
    <property type="evidence" value="ECO:0007669"/>
    <property type="project" value="UniProtKB-UniRule"/>
</dbReference>
<evidence type="ECO:0000256" key="16">
    <source>
        <dbReference type="ARBA" id="ARBA00047899"/>
    </source>
</evidence>
<dbReference type="AlphaFoldDB" id="A0A0C9S6L6"/>
<evidence type="ECO:0000259" key="21">
    <source>
        <dbReference type="PROSITE" id="PS50011"/>
    </source>
</evidence>
<comment type="catalytic activity">
    <reaction evidence="17">
        <text>L-seryl-[protein] + ATP = O-phospho-L-seryl-[protein] + ADP + H(+)</text>
        <dbReference type="Rhea" id="RHEA:17989"/>
        <dbReference type="Rhea" id="RHEA-COMP:9863"/>
        <dbReference type="Rhea" id="RHEA-COMP:11604"/>
        <dbReference type="ChEBI" id="CHEBI:15378"/>
        <dbReference type="ChEBI" id="CHEBI:29999"/>
        <dbReference type="ChEBI" id="CHEBI:30616"/>
        <dbReference type="ChEBI" id="CHEBI:83421"/>
        <dbReference type="ChEBI" id="CHEBI:456216"/>
        <dbReference type="EC" id="2.7.11.1"/>
    </reaction>
</comment>
<keyword evidence="7" id="KW-0808">Transferase</keyword>
<protein>
    <recommendedName>
        <fullName evidence="4">non-specific serine/threonine protein kinase</fullName>
        <ecNumber evidence="4">2.7.11.1</ecNumber>
    </recommendedName>
</protein>
<evidence type="ECO:0000256" key="12">
    <source>
        <dbReference type="ARBA" id="ARBA00022777"/>
    </source>
</evidence>
<keyword evidence="11 18" id="KW-0547">Nucleotide-binding</keyword>
<keyword evidence="14 19" id="KW-1133">Transmembrane helix</keyword>
<keyword evidence="10" id="KW-0430">Lectin</keyword>
<dbReference type="InterPro" id="IPR013320">
    <property type="entry name" value="ConA-like_dom_sf"/>
</dbReference>
<evidence type="ECO:0000256" key="14">
    <source>
        <dbReference type="ARBA" id="ARBA00022989"/>
    </source>
</evidence>
<comment type="catalytic activity">
    <reaction evidence="16">
        <text>L-threonyl-[protein] + ATP = O-phospho-L-threonyl-[protein] + ADP + H(+)</text>
        <dbReference type="Rhea" id="RHEA:46608"/>
        <dbReference type="Rhea" id="RHEA-COMP:11060"/>
        <dbReference type="Rhea" id="RHEA-COMP:11605"/>
        <dbReference type="ChEBI" id="CHEBI:15378"/>
        <dbReference type="ChEBI" id="CHEBI:30013"/>
        <dbReference type="ChEBI" id="CHEBI:30616"/>
        <dbReference type="ChEBI" id="CHEBI:61977"/>
        <dbReference type="ChEBI" id="CHEBI:456216"/>
        <dbReference type="EC" id="2.7.11.1"/>
    </reaction>
</comment>
<feature type="transmembrane region" description="Helical" evidence="19">
    <location>
        <begin position="285"/>
        <end position="305"/>
    </location>
</feature>
<evidence type="ECO:0000256" key="1">
    <source>
        <dbReference type="ARBA" id="ARBA00004251"/>
    </source>
</evidence>
<dbReference type="InterPro" id="IPR017441">
    <property type="entry name" value="Protein_kinase_ATP_BS"/>
</dbReference>
<feature type="chain" id="PRO_5002219674" description="non-specific serine/threonine protein kinase" evidence="20">
    <location>
        <begin position="18"/>
        <end position="649"/>
    </location>
</feature>
<dbReference type="InterPro" id="IPR008271">
    <property type="entry name" value="Ser/Thr_kinase_AS"/>
</dbReference>
<dbReference type="Pfam" id="PF00139">
    <property type="entry name" value="Lectin_legB"/>
    <property type="match status" value="1"/>
</dbReference>
<name>A0A0C9S6L6_9CONI</name>
<comment type="similarity">
    <text evidence="3">In the C-terminal section; belongs to the protein kinase superfamily. Ser/Thr protein kinase family.</text>
</comment>
<feature type="binding site" evidence="18">
    <location>
        <position position="371"/>
    </location>
    <ligand>
        <name>ATP</name>
        <dbReference type="ChEBI" id="CHEBI:30616"/>
    </ligand>
</feature>
<comment type="similarity">
    <text evidence="2">In the N-terminal section; belongs to the leguminous lectin family.</text>
</comment>
<evidence type="ECO:0000256" key="6">
    <source>
        <dbReference type="ARBA" id="ARBA00022527"/>
    </source>
</evidence>
<keyword evidence="8 19" id="KW-0812">Transmembrane</keyword>
<dbReference type="FunFam" id="3.30.200.20:FF:000178">
    <property type="entry name" value="serine/threonine-protein kinase PBS1-like"/>
    <property type="match status" value="1"/>
</dbReference>
<dbReference type="Gene3D" id="3.30.200.20">
    <property type="entry name" value="Phosphorylase Kinase, domain 1"/>
    <property type="match status" value="1"/>
</dbReference>
<evidence type="ECO:0000256" key="7">
    <source>
        <dbReference type="ARBA" id="ARBA00022679"/>
    </source>
</evidence>
<dbReference type="InterPro" id="IPR001220">
    <property type="entry name" value="Legume_lectin_dom"/>
</dbReference>
<dbReference type="InterPro" id="IPR000719">
    <property type="entry name" value="Prot_kinase_dom"/>
</dbReference>
<evidence type="ECO:0000256" key="4">
    <source>
        <dbReference type="ARBA" id="ARBA00012513"/>
    </source>
</evidence>
<keyword evidence="9 20" id="KW-0732">Signal</keyword>
<evidence type="ECO:0000313" key="22">
    <source>
        <dbReference type="EMBL" id="JAG86678.1"/>
    </source>
</evidence>
<reference evidence="22" key="1">
    <citation type="submission" date="2015-02" db="EMBL/GenBank/DDBJ databases">
        <title>A transcriptome of Wollemia nobilis - a relic of Gondwana.</title>
        <authorList>
            <person name="Chia J.Y."/>
            <person name="Leong Y.S."/>
            <person name="Abdul Karim S."/>
            <person name="Wan Azmi N."/>
            <person name="Hercus R."/>
            <person name="Croft L."/>
        </authorList>
    </citation>
    <scope>NUCLEOTIDE SEQUENCE</scope>
    <source>
        <strain evidence="22">MaeBrown</strain>
        <tissue evidence="22">Leaf</tissue>
    </source>
</reference>
<dbReference type="GO" id="GO:0004674">
    <property type="term" value="F:protein serine/threonine kinase activity"/>
    <property type="evidence" value="ECO:0007669"/>
    <property type="project" value="UniProtKB-KW"/>
</dbReference>
<dbReference type="Pfam" id="PF00069">
    <property type="entry name" value="Pkinase"/>
    <property type="match status" value="1"/>
</dbReference>
<dbReference type="SUPFAM" id="SSF49899">
    <property type="entry name" value="Concanavalin A-like lectins/glucanases"/>
    <property type="match status" value="1"/>
</dbReference>
<dbReference type="FunFam" id="2.60.120.200:FF:000112">
    <property type="entry name" value="L-type lectin-domain containing receptor kinase V.9"/>
    <property type="match status" value="1"/>
</dbReference>
<dbReference type="PANTHER" id="PTHR27007">
    <property type="match status" value="1"/>
</dbReference>
<keyword evidence="5" id="KW-1003">Cell membrane</keyword>
<dbReference type="CDD" id="cd06899">
    <property type="entry name" value="lectin_legume_LecRK_Arcelin_ConA"/>
    <property type="match status" value="1"/>
</dbReference>
<dbReference type="Gene3D" id="2.60.120.200">
    <property type="match status" value="1"/>
</dbReference>
<evidence type="ECO:0000256" key="2">
    <source>
        <dbReference type="ARBA" id="ARBA00008536"/>
    </source>
</evidence>
<evidence type="ECO:0000256" key="11">
    <source>
        <dbReference type="ARBA" id="ARBA00022741"/>
    </source>
</evidence>
<dbReference type="InterPro" id="IPR050528">
    <property type="entry name" value="L-type_Lectin-RKs"/>
</dbReference>
<comment type="subcellular location">
    <subcellularLocation>
        <location evidence="1">Cell membrane</location>
        <topology evidence="1">Single-pass type I membrane protein</topology>
    </subcellularLocation>
</comment>
<dbReference type="FunFam" id="1.10.510.10:FF:000108">
    <property type="entry name" value="L-type lectin-domain containing receptor kinase S.4"/>
    <property type="match status" value="1"/>
</dbReference>
<keyword evidence="12" id="KW-0418">Kinase</keyword>